<keyword evidence="5 7" id="KW-0472">Membrane</keyword>
<feature type="transmembrane region" description="Helical" evidence="7">
    <location>
        <begin position="361"/>
        <end position="387"/>
    </location>
</feature>
<feature type="transmembrane region" description="Helical" evidence="7">
    <location>
        <begin position="407"/>
        <end position="431"/>
    </location>
</feature>
<comment type="subcellular location">
    <subcellularLocation>
        <location evidence="1">Cell membrane</location>
        <topology evidence="1">Multi-pass membrane protein</topology>
    </subcellularLocation>
</comment>
<evidence type="ECO:0000256" key="1">
    <source>
        <dbReference type="ARBA" id="ARBA00004651"/>
    </source>
</evidence>
<dbReference type="Pfam" id="PF02687">
    <property type="entry name" value="FtsX"/>
    <property type="match status" value="1"/>
</dbReference>
<dbReference type="AlphaFoldDB" id="A0A3A6Q3Y6"/>
<feature type="domain" description="ABC3 transporter permease C-terminal" evidence="8">
    <location>
        <begin position="321"/>
        <end position="440"/>
    </location>
</feature>
<sequence length="448" mass="49141">MRPNDLLRMAWGQISRRKVVTLLCMIGLSVGCAAIILAISISSSAQAQSIAEMNRTYKMDEITVSAKTVGGRNSGSAFDRGAMTMQKLDVIKRLPHVTAVLPQVNVPLLEMYTMEDKSVDVQVIGTDLTMLSRFGYAFAEGGVSTMPDTVVANYGASFGLMDPKTKKDLIEKLSSDPYNDELYMKYDELGRKHTKLFQQQIHFRQTMNINNANVVKSSLPLRIRGVLQVKDGSSEEYSIYDKQLYVSLDTAILLKERFGDNSGTVAKLKLDSLTVKVEDKRYVAQVERLIGKLYLNTQSNLFQEKVIQEKFATFKKTTLGIGIFILMLASLSIFVAMTMSTHQRRRQIGVMKILGANLWQIRQLFVGEAAVLGLMGGIAGIAIAYLAVAGLNRAVATGLLTLNVKEVSISLSVLPVGIGFALLTGIFTGIYPAISASRTNALEVIKNG</sequence>
<evidence type="ECO:0000256" key="7">
    <source>
        <dbReference type="SAM" id="Phobius"/>
    </source>
</evidence>
<feature type="domain" description="MacB-like periplasmic core" evidence="9">
    <location>
        <begin position="21"/>
        <end position="290"/>
    </location>
</feature>
<dbReference type="PROSITE" id="PS51257">
    <property type="entry name" value="PROKAR_LIPOPROTEIN"/>
    <property type="match status" value="1"/>
</dbReference>
<evidence type="ECO:0000256" key="4">
    <source>
        <dbReference type="ARBA" id="ARBA00022989"/>
    </source>
</evidence>
<evidence type="ECO:0000256" key="2">
    <source>
        <dbReference type="ARBA" id="ARBA00022475"/>
    </source>
</evidence>
<dbReference type="InterPro" id="IPR025857">
    <property type="entry name" value="MacB_PCD"/>
</dbReference>
<dbReference type="OrthoDB" id="9770099at2"/>
<dbReference type="InterPro" id="IPR003838">
    <property type="entry name" value="ABC3_permease_C"/>
</dbReference>
<dbReference type="PANTHER" id="PTHR30572">
    <property type="entry name" value="MEMBRANE COMPONENT OF TRANSPORTER-RELATED"/>
    <property type="match status" value="1"/>
</dbReference>
<organism evidence="10 11">
    <name type="scientific">Paenibacillus pinisoli</name>
    <dbReference type="NCBI Taxonomy" id="1276110"/>
    <lineage>
        <taxon>Bacteria</taxon>
        <taxon>Bacillati</taxon>
        <taxon>Bacillota</taxon>
        <taxon>Bacilli</taxon>
        <taxon>Bacillales</taxon>
        <taxon>Paenibacillaceae</taxon>
        <taxon>Paenibacillus</taxon>
    </lineage>
</organism>
<reference evidence="10 11" key="1">
    <citation type="submission" date="2018-09" db="EMBL/GenBank/DDBJ databases">
        <title>Paenibacillus aracenensis nov. sp. isolated from a cave in southern Spain.</title>
        <authorList>
            <person name="Jurado V."/>
            <person name="Gutierrez-Patricio S."/>
            <person name="Gonzalez-Pimentel J.L."/>
            <person name="Miller A.Z."/>
            <person name="Laiz L."/>
            <person name="Saiz-Jimenez C."/>
        </authorList>
    </citation>
    <scope>NUCLEOTIDE SEQUENCE [LARGE SCALE GENOMIC DNA]</scope>
    <source>
        <strain evidence="10 11">JCM 19203</strain>
    </source>
</reference>
<evidence type="ECO:0000313" key="10">
    <source>
        <dbReference type="EMBL" id="RJX40624.1"/>
    </source>
</evidence>
<dbReference type="Proteomes" id="UP000267798">
    <property type="component" value="Unassembled WGS sequence"/>
</dbReference>
<dbReference type="PANTHER" id="PTHR30572:SF4">
    <property type="entry name" value="ABC TRANSPORTER PERMEASE YTRF"/>
    <property type="match status" value="1"/>
</dbReference>
<evidence type="ECO:0000259" key="8">
    <source>
        <dbReference type="Pfam" id="PF02687"/>
    </source>
</evidence>
<accession>A0A3A6Q3Y6</accession>
<comment type="similarity">
    <text evidence="6">Belongs to the ABC-4 integral membrane protein family.</text>
</comment>
<name>A0A3A6Q3Y6_9BACL</name>
<evidence type="ECO:0000256" key="5">
    <source>
        <dbReference type="ARBA" id="ARBA00023136"/>
    </source>
</evidence>
<dbReference type="EMBL" id="QXQB01000001">
    <property type="protein sequence ID" value="RJX40624.1"/>
    <property type="molecule type" value="Genomic_DNA"/>
</dbReference>
<comment type="caution">
    <text evidence="10">The sequence shown here is derived from an EMBL/GenBank/DDBJ whole genome shotgun (WGS) entry which is preliminary data.</text>
</comment>
<dbReference type="RefSeq" id="WP_120106381.1">
    <property type="nucleotide sequence ID" value="NZ_QXQB01000001.1"/>
</dbReference>
<dbReference type="GO" id="GO:0022857">
    <property type="term" value="F:transmembrane transporter activity"/>
    <property type="evidence" value="ECO:0007669"/>
    <property type="project" value="TreeGrafter"/>
</dbReference>
<dbReference type="Pfam" id="PF12704">
    <property type="entry name" value="MacB_PCD"/>
    <property type="match status" value="1"/>
</dbReference>
<keyword evidence="3 7" id="KW-0812">Transmembrane</keyword>
<dbReference type="InterPro" id="IPR050250">
    <property type="entry name" value="Macrolide_Exporter_MacB"/>
</dbReference>
<protein>
    <submittedName>
        <fullName evidence="10">ABC transporter permease</fullName>
    </submittedName>
</protein>
<feature type="transmembrane region" description="Helical" evidence="7">
    <location>
        <begin position="319"/>
        <end position="340"/>
    </location>
</feature>
<proteinExistence type="inferred from homology"/>
<evidence type="ECO:0000256" key="6">
    <source>
        <dbReference type="ARBA" id="ARBA00038076"/>
    </source>
</evidence>
<dbReference type="GO" id="GO:0005886">
    <property type="term" value="C:plasma membrane"/>
    <property type="evidence" value="ECO:0007669"/>
    <property type="project" value="UniProtKB-SubCell"/>
</dbReference>
<evidence type="ECO:0000256" key="3">
    <source>
        <dbReference type="ARBA" id="ARBA00022692"/>
    </source>
</evidence>
<gene>
    <name evidence="10" type="ORF">D3P09_00985</name>
</gene>
<keyword evidence="2" id="KW-1003">Cell membrane</keyword>
<evidence type="ECO:0000313" key="11">
    <source>
        <dbReference type="Proteomes" id="UP000267798"/>
    </source>
</evidence>
<keyword evidence="4 7" id="KW-1133">Transmembrane helix</keyword>
<evidence type="ECO:0000259" key="9">
    <source>
        <dbReference type="Pfam" id="PF12704"/>
    </source>
</evidence>
<keyword evidence="11" id="KW-1185">Reference proteome</keyword>